<sequence>MEIAAVTMMAGLGRATAGTRLPASRPLEQANERATSLLWHSLCHQPAFKPNLWLSERLQCYPGQGIGQFVCTSSLMALAPASGASVDHPSRLMSGLPFVVAQMLTNFVNDMDASRLTQASRNLTLCAYSRAALRVRRQWGTLFQPEATTDTLLTFFDNYGQAMQRLRDDFQAGERAARAYLLGEWARRRLRDQVPLRPQILLLRDLFNVDESVAPERFRDMLKTMAVDWRLATGYALGVAIGHTSGQFDHPHRERALGALRLLLQEGISFVDAERIGEYAAFASERMARRTRVFQYTARYDESDQITSAMLRLLPDDAHRNIARMALTGRGIDELVDEFERDPAHVDADGRLLKVLVAHGMDIDGLWTSGHWHPDFVVNPDDDHSDMRLMAILLLRNDFRNANLMVELGADFDIVFTFGQPDQYAGSNDEVLAFAEQLMRYCTAVETTTTVAWLVHKAESWRRRLTQYASDDKPVLFETCLGAVRRRFRAAGFNERFWRHEVFVSTLQMAYFSIPVRRLLGIVDDDTVLLGGIGVSILAYCNLCTADDPVSLLERLARNATDEQVQAAVTYVDEEDTHTILHTDCMTTAVLQWILRRAPVDRIWRELQRRSQNNCNDQSCIDFWMPADRPAIPDFLSVVRLLAAANGSVSSYEVAMLACGGAPRVKVRLLSNPISTALILEHLAHPDRSNDGPHAALLRAKVGVGDPAIQALNVTDARFLRHRYDGFSAIHWGVMMRRRPVVEALTAHAQHRGTLIELVMHDDLAANWTILHTVATVIRSTLSVVRAFKNQPTVASFWVTRLRGDVGMAMWIVSLLCDRIRSRDDFCELVNARDGQFSNTFLEMLDAGHLVGEHDNMFVDEIVRRVDQIATFIRRYCSA</sequence>
<reference evidence="1 2" key="1">
    <citation type="submission" date="2018-03" db="EMBL/GenBank/DDBJ databases">
        <authorList>
            <person name="Fogelqvist J."/>
        </authorList>
    </citation>
    <scope>NUCLEOTIDE SEQUENCE [LARGE SCALE GENOMIC DNA]</scope>
</reference>
<dbReference type="AlphaFoldDB" id="A0A3P3YEA3"/>
<evidence type="ECO:0000313" key="2">
    <source>
        <dbReference type="Proteomes" id="UP000290189"/>
    </source>
</evidence>
<name>A0A3P3YEA3_PLABS</name>
<organism evidence="1 2">
    <name type="scientific">Plasmodiophora brassicae</name>
    <name type="common">Clubroot disease agent</name>
    <dbReference type="NCBI Taxonomy" id="37360"/>
    <lineage>
        <taxon>Eukaryota</taxon>
        <taxon>Sar</taxon>
        <taxon>Rhizaria</taxon>
        <taxon>Endomyxa</taxon>
        <taxon>Phytomyxea</taxon>
        <taxon>Plasmodiophorida</taxon>
        <taxon>Plasmodiophoridae</taxon>
        <taxon>Plasmodiophora</taxon>
    </lineage>
</organism>
<geneLocation type="mitochondrion" evidence="1"/>
<keyword evidence="1" id="KW-0496">Mitochondrion</keyword>
<accession>A0A3P3YEA3</accession>
<gene>
    <name evidence="1" type="ORF">PLBR_LOCUS5723</name>
</gene>
<dbReference type="Proteomes" id="UP000290189">
    <property type="component" value="Unassembled WGS sequence"/>
</dbReference>
<dbReference type="EMBL" id="OVEO01000010">
    <property type="protein sequence ID" value="SPQ98508.1"/>
    <property type="molecule type" value="Genomic_DNA"/>
</dbReference>
<protein>
    <submittedName>
        <fullName evidence="1">Uncharacterized protein</fullName>
    </submittedName>
</protein>
<evidence type="ECO:0000313" key="1">
    <source>
        <dbReference type="EMBL" id="SPQ98508.1"/>
    </source>
</evidence>
<proteinExistence type="predicted"/>